<dbReference type="InterPro" id="IPR001444">
    <property type="entry name" value="Flag_bb_rod_N"/>
</dbReference>
<protein>
    <recommendedName>
        <fullName evidence="3 6">Flagellar basal body rod protein FlgB</fullName>
    </recommendedName>
</protein>
<evidence type="ECO:0000259" key="8">
    <source>
        <dbReference type="Pfam" id="PF00460"/>
    </source>
</evidence>
<evidence type="ECO:0000256" key="2">
    <source>
        <dbReference type="ARBA" id="ARBA00009677"/>
    </source>
</evidence>
<dbReference type="GO" id="GO:0071978">
    <property type="term" value="P:bacterial-type flagellum-dependent swarming motility"/>
    <property type="evidence" value="ECO:0007669"/>
    <property type="project" value="TreeGrafter"/>
</dbReference>
<feature type="domain" description="Flagellar basal body rod protein N-terminal" evidence="8">
    <location>
        <begin position="14"/>
        <end position="39"/>
    </location>
</feature>
<keyword evidence="9" id="KW-0282">Flagellum</keyword>
<keyword evidence="9" id="KW-0966">Cell projection</keyword>
<keyword evidence="9" id="KW-0969">Cilium</keyword>
<evidence type="ECO:0000256" key="5">
    <source>
        <dbReference type="ARBA" id="ARBA00024934"/>
    </source>
</evidence>
<dbReference type="PROSITE" id="PS00588">
    <property type="entry name" value="FLAGELLA_BB_ROD"/>
    <property type="match status" value="1"/>
</dbReference>
<evidence type="ECO:0000313" key="10">
    <source>
        <dbReference type="Proteomes" id="UP000037600"/>
    </source>
</evidence>
<dbReference type="Proteomes" id="UP000037600">
    <property type="component" value="Unassembled WGS sequence"/>
</dbReference>
<feature type="region of interest" description="Disordered" evidence="7">
    <location>
        <begin position="56"/>
        <end position="92"/>
    </location>
</feature>
<evidence type="ECO:0000313" key="9">
    <source>
        <dbReference type="EMBL" id="KMT65489.1"/>
    </source>
</evidence>
<dbReference type="EMBL" id="LAZL01000011">
    <property type="protein sequence ID" value="KMT65489.1"/>
    <property type="molecule type" value="Genomic_DNA"/>
</dbReference>
<dbReference type="PIRSF" id="PIRSF002889">
    <property type="entry name" value="Rod_FlgB"/>
    <property type="match status" value="1"/>
</dbReference>
<dbReference type="GO" id="GO:0030694">
    <property type="term" value="C:bacterial-type flagellum basal body, rod"/>
    <property type="evidence" value="ECO:0007669"/>
    <property type="project" value="InterPro"/>
</dbReference>
<sequence>MAISFDKAFGIHPEALSLRLKRSEVLASNIANADTPGYKAKDFDFQAALSGARKEYSTSLTRTSDKHMSFSSSMNDGLQYRNPLQPDTGDGNTVELMAERNEFLQNQLRYNSSLQFLTGRIKGLKKAITGQGQ</sequence>
<comment type="similarity">
    <text evidence="2 6">Belongs to the flagella basal body rod proteins family.</text>
</comment>
<comment type="caution">
    <text evidence="9">The sequence shown here is derived from an EMBL/GenBank/DDBJ whole genome shotgun (WGS) entry which is preliminary data.</text>
</comment>
<accession>A0A0J8GW14</accession>
<evidence type="ECO:0000256" key="3">
    <source>
        <dbReference type="ARBA" id="ARBA00014376"/>
    </source>
</evidence>
<evidence type="ECO:0000256" key="6">
    <source>
        <dbReference type="PIRNR" id="PIRNR002889"/>
    </source>
</evidence>
<evidence type="ECO:0000256" key="7">
    <source>
        <dbReference type="SAM" id="MobiDB-lite"/>
    </source>
</evidence>
<dbReference type="InterPro" id="IPR006300">
    <property type="entry name" value="FlgB"/>
</dbReference>
<gene>
    <name evidence="9" type="primary">flgB</name>
    <name evidence="9" type="ORF">XM47_09055</name>
</gene>
<dbReference type="OrthoDB" id="9788334at2"/>
<keyword evidence="4 6" id="KW-0975">Bacterial flagellum</keyword>
<proteinExistence type="inferred from homology"/>
<comment type="function">
    <text evidence="5 6">Structural component of flagellum, the bacterial motility apparatus. Part of the rod structure of flagellar basal body.</text>
</comment>
<dbReference type="AlphaFoldDB" id="A0A0J8GW14"/>
<keyword evidence="10" id="KW-1185">Reference proteome</keyword>
<evidence type="ECO:0000256" key="1">
    <source>
        <dbReference type="ARBA" id="ARBA00004117"/>
    </source>
</evidence>
<dbReference type="Pfam" id="PF00460">
    <property type="entry name" value="Flg_bb_rod"/>
    <property type="match status" value="1"/>
</dbReference>
<dbReference type="PATRIC" id="fig|1513271.3.peg.1844"/>
<comment type="subunit">
    <text evidence="6">The basal body constitutes a major portion of the flagellar organelle and consists of a number of rings mounted on a central rod.</text>
</comment>
<comment type="subcellular location">
    <subcellularLocation>
        <location evidence="1 6">Bacterial flagellum basal body</location>
    </subcellularLocation>
</comment>
<dbReference type="InterPro" id="IPR019776">
    <property type="entry name" value="Flagellar_basal_body_rod_CS"/>
</dbReference>
<dbReference type="RefSeq" id="WP_048691797.1">
    <property type="nucleotide sequence ID" value="NZ_KQ130488.1"/>
</dbReference>
<dbReference type="STRING" id="1513271.XM47_09055"/>
<dbReference type="NCBIfam" id="TIGR01396">
    <property type="entry name" value="FlgB"/>
    <property type="match status" value="1"/>
</dbReference>
<dbReference type="PANTHER" id="PTHR30435">
    <property type="entry name" value="FLAGELLAR PROTEIN"/>
    <property type="match status" value="1"/>
</dbReference>
<organism evidence="9 10">
    <name type="scientific">Catenovulum maritimum</name>
    <dbReference type="NCBI Taxonomy" id="1513271"/>
    <lineage>
        <taxon>Bacteria</taxon>
        <taxon>Pseudomonadati</taxon>
        <taxon>Pseudomonadota</taxon>
        <taxon>Gammaproteobacteria</taxon>
        <taxon>Alteromonadales</taxon>
        <taxon>Alteromonadaceae</taxon>
        <taxon>Catenovulum</taxon>
    </lineage>
</organism>
<reference evidence="9 10" key="1">
    <citation type="submission" date="2015-04" db="EMBL/GenBank/DDBJ databases">
        <title>Draft Genome Sequence of the Novel Agar-Digesting Marine Bacterium Q1.</title>
        <authorList>
            <person name="Li Y."/>
            <person name="Li D."/>
            <person name="Chen G."/>
            <person name="Du Z."/>
        </authorList>
    </citation>
    <scope>NUCLEOTIDE SEQUENCE [LARGE SCALE GENOMIC DNA]</scope>
    <source>
        <strain evidence="9 10">Q1</strain>
    </source>
</reference>
<dbReference type="PANTHER" id="PTHR30435:SF12">
    <property type="entry name" value="FLAGELLAR BASAL BODY ROD PROTEIN FLGB"/>
    <property type="match status" value="1"/>
</dbReference>
<name>A0A0J8GW14_9ALTE</name>
<evidence type="ECO:0000256" key="4">
    <source>
        <dbReference type="ARBA" id="ARBA00023143"/>
    </source>
</evidence>